<dbReference type="EMBL" id="OE187374">
    <property type="protein sequence ID" value="CAD7578336.1"/>
    <property type="molecule type" value="Genomic_DNA"/>
</dbReference>
<accession>A0A7R9JG24</accession>
<sequence>MPDRFGALIAVHFQRFLTLDACQPSHSPCVKCSVLLEQSPRYKSRSFRRTALKHQILTSADINSSTKKIMKAIFRGSVPVFAWRESEKPFWKTSLGTSNRDLLDLPVTDSLVYCESNTLPCGHRSRDETKCWESERRGVLDGSVASMTRSESGMIPMLQEISSYNPHTPPEKSLFCSKS</sequence>
<proteinExistence type="predicted"/>
<organism evidence="1">
    <name type="scientific">Timema californicum</name>
    <name type="common">California timema</name>
    <name type="synonym">Walking stick</name>
    <dbReference type="NCBI Taxonomy" id="61474"/>
    <lineage>
        <taxon>Eukaryota</taxon>
        <taxon>Metazoa</taxon>
        <taxon>Ecdysozoa</taxon>
        <taxon>Arthropoda</taxon>
        <taxon>Hexapoda</taxon>
        <taxon>Insecta</taxon>
        <taxon>Pterygota</taxon>
        <taxon>Neoptera</taxon>
        <taxon>Polyneoptera</taxon>
        <taxon>Phasmatodea</taxon>
        <taxon>Timematodea</taxon>
        <taxon>Timematoidea</taxon>
        <taxon>Timematidae</taxon>
        <taxon>Timema</taxon>
    </lineage>
</organism>
<dbReference type="AlphaFoldDB" id="A0A7R9JG24"/>
<name>A0A7R9JG24_TIMCA</name>
<reference evidence="1" key="1">
    <citation type="submission" date="2020-11" db="EMBL/GenBank/DDBJ databases">
        <authorList>
            <person name="Tran Van P."/>
        </authorList>
    </citation>
    <scope>NUCLEOTIDE SEQUENCE</scope>
</reference>
<protein>
    <submittedName>
        <fullName evidence="1">(California timema) hypothetical protein</fullName>
    </submittedName>
</protein>
<gene>
    <name evidence="1" type="ORF">TCMB3V08_LOCUS10877</name>
</gene>
<evidence type="ECO:0000313" key="1">
    <source>
        <dbReference type="EMBL" id="CAD7578336.1"/>
    </source>
</evidence>